<dbReference type="Gene3D" id="2.60.120.10">
    <property type="entry name" value="Jelly Rolls"/>
    <property type="match status" value="1"/>
</dbReference>
<dbReference type="Proteomes" id="UP000026941">
    <property type="component" value="Unassembled WGS sequence"/>
</dbReference>
<dbReference type="PROSITE" id="PS01124">
    <property type="entry name" value="HTH_ARAC_FAMILY_2"/>
    <property type="match status" value="1"/>
</dbReference>
<dbReference type="Gene3D" id="1.10.10.60">
    <property type="entry name" value="Homeodomain-like"/>
    <property type="match status" value="1"/>
</dbReference>
<evidence type="ECO:0000313" key="8">
    <source>
        <dbReference type="Proteomes" id="UP000026941"/>
    </source>
</evidence>
<dbReference type="CDD" id="cd06124">
    <property type="entry name" value="cupin_NimR-like_N"/>
    <property type="match status" value="1"/>
</dbReference>
<evidence type="ECO:0000259" key="6">
    <source>
        <dbReference type="PROSITE" id="PS01124"/>
    </source>
</evidence>
<dbReference type="SMART" id="SM00342">
    <property type="entry name" value="HTH_ARAC"/>
    <property type="match status" value="1"/>
</dbReference>
<dbReference type="GO" id="GO:0003700">
    <property type="term" value="F:DNA-binding transcription factor activity"/>
    <property type="evidence" value="ECO:0007669"/>
    <property type="project" value="InterPro"/>
</dbReference>
<proteinExistence type="predicted"/>
<keyword evidence="5" id="KW-0804">Transcription</keyword>
<dbReference type="InterPro" id="IPR018060">
    <property type="entry name" value="HTH_AraC"/>
</dbReference>
<dbReference type="EMBL" id="BAYX01000011">
    <property type="protein sequence ID" value="GAJ95098.1"/>
    <property type="molecule type" value="Genomic_DNA"/>
</dbReference>
<dbReference type="InterPro" id="IPR011051">
    <property type="entry name" value="RmlC_Cupin_sf"/>
</dbReference>
<dbReference type="PANTHER" id="PTHR11019">
    <property type="entry name" value="HTH-TYPE TRANSCRIPTIONAL REGULATOR NIMR"/>
    <property type="match status" value="1"/>
</dbReference>
<dbReference type="InterPro" id="IPR003313">
    <property type="entry name" value="AraC-bd"/>
</dbReference>
<name>A0AA87UBE0_RHIRH</name>
<dbReference type="FunFam" id="1.10.10.60:FF:000132">
    <property type="entry name" value="AraC family transcriptional regulator"/>
    <property type="match status" value="1"/>
</dbReference>
<reference evidence="7 8" key="1">
    <citation type="submission" date="2014-05" db="EMBL/GenBank/DDBJ databases">
        <title>Whole genome shotgun sequence of Rhizobium rhizogenes NBRC 13257.</title>
        <authorList>
            <person name="Katano-Makiyama Y."/>
            <person name="Hosoyama A."/>
            <person name="Hashimoto M."/>
            <person name="Hosoyama Y."/>
            <person name="Noguchi M."/>
            <person name="Tsuchikane K."/>
            <person name="Kimura A."/>
            <person name="Ohji S."/>
            <person name="Ichikawa N."/>
            <person name="Yamazoe A."/>
            <person name="Fujita N."/>
        </authorList>
    </citation>
    <scope>NUCLEOTIDE SEQUENCE [LARGE SCALE GENOMIC DNA]</scope>
    <source>
        <strain evidence="7 8">NBRC 13257</strain>
    </source>
</reference>
<keyword evidence="4" id="KW-0010">Activator</keyword>
<keyword evidence="2" id="KW-0805">Transcription regulation</keyword>
<dbReference type="SUPFAM" id="SSF46689">
    <property type="entry name" value="Homeodomain-like"/>
    <property type="match status" value="1"/>
</dbReference>
<evidence type="ECO:0000256" key="1">
    <source>
        <dbReference type="ARBA" id="ARBA00022491"/>
    </source>
</evidence>
<accession>A0AA87UBE0</accession>
<dbReference type="AlphaFoldDB" id="A0AA87UBE0"/>
<evidence type="ECO:0000313" key="7">
    <source>
        <dbReference type="EMBL" id="GAJ95098.1"/>
    </source>
</evidence>
<comment type="caution">
    <text evidence="7">The sequence shown here is derived from an EMBL/GenBank/DDBJ whole genome shotgun (WGS) entry which is preliminary data.</text>
</comment>
<dbReference type="InterPro" id="IPR020449">
    <property type="entry name" value="Tscrpt_reg_AraC-type_HTH"/>
</dbReference>
<dbReference type="PRINTS" id="PR00032">
    <property type="entry name" value="HTHARAC"/>
</dbReference>
<protein>
    <submittedName>
        <fullName evidence="7">AraC family transcriptional regulator</fullName>
    </submittedName>
</protein>
<keyword evidence="1" id="KW-0678">Repressor</keyword>
<keyword evidence="3" id="KW-0238">DNA-binding</keyword>
<dbReference type="InterPro" id="IPR014710">
    <property type="entry name" value="RmlC-like_jellyroll"/>
</dbReference>
<dbReference type="Pfam" id="PF12833">
    <property type="entry name" value="HTH_18"/>
    <property type="match status" value="1"/>
</dbReference>
<dbReference type="PANTHER" id="PTHR11019:SF190">
    <property type="entry name" value="ARAC-FAMILY REGULATORY PROTEIN"/>
    <property type="match status" value="1"/>
</dbReference>
<evidence type="ECO:0000256" key="3">
    <source>
        <dbReference type="ARBA" id="ARBA00023125"/>
    </source>
</evidence>
<gene>
    <name evidence="7" type="ORF">RRH01S_11_00050</name>
</gene>
<dbReference type="SUPFAM" id="SSF51182">
    <property type="entry name" value="RmlC-like cupins"/>
    <property type="match status" value="1"/>
</dbReference>
<dbReference type="Pfam" id="PF02311">
    <property type="entry name" value="AraC_binding"/>
    <property type="match status" value="1"/>
</dbReference>
<dbReference type="RefSeq" id="WP_015917707.1">
    <property type="nucleotide sequence ID" value="NZ_BAYX01000011.1"/>
</dbReference>
<organism evidence="7 8">
    <name type="scientific">Rhizobium rhizogenes NBRC 13257</name>
    <dbReference type="NCBI Taxonomy" id="1220581"/>
    <lineage>
        <taxon>Bacteria</taxon>
        <taxon>Pseudomonadati</taxon>
        <taxon>Pseudomonadota</taxon>
        <taxon>Alphaproteobacteria</taxon>
        <taxon>Hyphomicrobiales</taxon>
        <taxon>Rhizobiaceae</taxon>
        <taxon>Rhizobium/Agrobacterium group</taxon>
        <taxon>Rhizobium</taxon>
    </lineage>
</organism>
<feature type="domain" description="HTH araC/xylS-type" evidence="6">
    <location>
        <begin position="159"/>
        <end position="256"/>
    </location>
</feature>
<dbReference type="InterPro" id="IPR009057">
    <property type="entry name" value="Homeodomain-like_sf"/>
</dbReference>
<evidence type="ECO:0000256" key="5">
    <source>
        <dbReference type="ARBA" id="ARBA00023163"/>
    </source>
</evidence>
<evidence type="ECO:0000256" key="4">
    <source>
        <dbReference type="ARBA" id="ARBA00023159"/>
    </source>
</evidence>
<dbReference type="GO" id="GO:0043565">
    <property type="term" value="F:sequence-specific DNA binding"/>
    <property type="evidence" value="ECO:0007669"/>
    <property type="project" value="InterPro"/>
</dbReference>
<evidence type="ECO:0000256" key="2">
    <source>
        <dbReference type="ARBA" id="ARBA00023015"/>
    </source>
</evidence>
<sequence length="257" mass="29190">MPTIAVPPPLEDLPSDVYFRAEDFGPDTYMAPHAHVFGQLSFVSYGSMNIDVEGKRFLSPPHYAVWIPPRWKHSAYNETATAYRSVYISAQCSGRFSDRPCALELSPILRAILVDFAERDIHVPETDRDRRLAEVLLDQIEIAPPHEAYLPHAASAEIQSILDALQADPASDLPLAAWAERFHMTVRTLERRCQRELGISLGEWRQRMRFLCAVEWLDKGRTIQAIAFDLGYSTPSAFIAMFKRLSGKTPEQYRVGR</sequence>